<name>A0ABW8THX1_9CLOT</name>
<dbReference type="EMBL" id="JBJIAA010000011">
    <property type="protein sequence ID" value="MFL0251640.1"/>
    <property type="molecule type" value="Genomic_DNA"/>
</dbReference>
<comment type="caution">
    <text evidence="1">The sequence shown here is derived from an EMBL/GenBank/DDBJ whole genome shotgun (WGS) entry which is preliminary data.</text>
</comment>
<keyword evidence="2" id="KW-1185">Reference proteome</keyword>
<evidence type="ECO:0000313" key="1">
    <source>
        <dbReference type="EMBL" id="MFL0251640.1"/>
    </source>
</evidence>
<sequence length="102" mass="11993">MESNYLRKKVKNIAFGLNVSWEMFIISEFDEAANLLKSVIDEINEIADYSIENRLNVNLDSNKISYLLKKINNHLENHQFVEAADILKYKLLRNFQLDQKSN</sequence>
<evidence type="ECO:0000313" key="2">
    <source>
        <dbReference type="Proteomes" id="UP001623592"/>
    </source>
</evidence>
<protein>
    <submittedName>
        <fullName evidence="1">Uncharacterized protein</fullName>
    </submittedName>
</protein>
<accession>A0ABW8THX1</accession>
<organism evidence="1 2">
    <name type="scientific">Clostridium neuense</name>
    <dbReference type="NCBI Taxonomy" id="1728934"/>
    <lineage>
        <taxon>Bacteria</taxon>
        <taxon>Bacillati</taxon>
        <taxon>Bacillota</taxon>
        <taxon>Clostridia</taxon>
        <taxon>Eubacteriales</taxon>
        <taxon>Clostridiaceae</taxon>
        <taxon>Clostridium</taxon>
    </lineage>
</organism>
<dbReference type="RefSeq" id="WP_406788291.1">
    <property type="nucleotide sequence ID" value="NZ_JBJIAA010000011.1"/>
</dbReference>
<reference evidence="1 2" key="1">
    <citation type="submission" date="2024-11" db="EMBL/GenBank/DDBJ databases">
        <authorList>
            <person name="Heng Y.C."/>
            <person name="Lim A.C.H."/>
            <person name="Lee J.K.Y."/>
            <person name="Kittelmann S."/>
        </authorList>
    </citation>
    <scope>NUCLEOTIDE SEQUENCE [LARGE SCALE GENOMIC DNA]</scope>
    <source>
        <strain evidence="1 2">WILCCON 0114</strain>
    </source>
</reference>
<proteinExistence type="predicted"/>
<dbReference type="Proteomes" id="UP001623592">
    <property type="component" value="Unassembled WGS sequence"/>
</dbReference>
<gene>
    <name evidence="1" type="ORF">ACJDT4_14550</name>
</gene>